<dbReference type="InterPro" id="IPR010156">
    <property type="entry name" value="CRISPR-assoc_prot_Cas6"/>
</dbReference>
<keyword evidence="4" id="KW-1185">Reference proteome</keyword>
<evidence type="ECO:0000259" key="2">
    <source>
        <dbReference type="Pfam" id="PF01881"/>
    </source>
</evidence>
<dbReference type="RefSeq" id="WP_026420733.1">
    <property type="nucleotide sequence ID" value="NZ_AUBJ02000001.1"/>
</dbReference>
<proteinExistence type="predicted"/>
<sequence length="229" mass="25483">MRIRVDVDTKAETMHWADVFGPARAVAYTLLRSQNGELARSLHDEGWRGDPMRPFGLTCPQFRGAPRRRGVYTTSDRGAVWFGSPMPEIAGPMAAALHRHDSLRWGRTVLRVREVRVETAEPTAGGEVELTTATPVLVKYDNQFIEPTHPAFLGRLAHNLRHKADVLGLPAPQDLVLVDSGPRRRFLVQGAPRIGAVIRVRLSADPRFVEAIRSWGLGLGNNQGFGWIR</sequence>
<evidence type="ECO:0000313" key="3">
    <source>
        <dbReference type="EMBL" id="MCP2331346.1"/>
    </source>
</evidence>
<name>A0ABT1JHU8_ACTCY</name>
<evidence type="ECO:0000313" key="4">
    <source>
        <dbReference type="Proteomes" id="UP000791080"/>
    </source>
</evidence>
<dbReference type="EMBL" id="AUBJ02000001">
    <property type="protein sequence ID" value="MCP2331346.1"/>
    <property type="molecule type" value="Genomic_DNA"/>
</dbReference>
<dbReference type="Pfam" id="PF01881">
    <property type="entry name" value="Cas_Cas6_C"/>
    <property type="match status" value="1"/>
</dbReference>
<dbReference type="InterPro" id="IPR049435">
    <property type="entry name" value="Cas_Cas6_C"/>
</dbReference>
<reference evidence="3 4" key="1">
    <citation type="submission" date="2013-07" db="EMBL/GenBank/DDBJ databases">
        <authorList>
            <consortium name="DOE Joint Genome Institute"/>
            <person name="Reeve W."/>
            <person name="Huntemann M."/>
            <person name="Han J."/>
            <person name="Chen A."/>
            <person name="Kyrpides N."/>
            <person name="Mavromatis K."/>
            <person name="Markowitz V."/>
            <person name="Palaniappan K."/>
            <person name="Ivanova N."/>
            <person name="Schaumberg A."/>
            <person name="Pati A."/>
            <person name="Liolios K."/>
            <person name="Nordberg H.P."/>
            <person name="Cantor M.N."/>
            <person name="Hua S.X."/>
            <person name="Woyke T."/>
        </authorList>
    </citation>
    <scope>NUCLEOTIDE SEQUENCE [LARGE SCALE GENOMIC DNA]</scope>
    <source>
        <strain evidence="3 4">DSM 43889</strain>
    </source>
</reference>
<keyword evidence="1" id="KW-0051">Antiviral defense</keyword>
<comment type="caution">
    <text evidence="3">The sequence shown here is derived from an EMBL/GenBank/DDBJ whole genome shotgun (WGS) entry which is preliminary data.</text>
</comment>
<organism evidence="3 4">
    <name type="scientific">Actinoalloteichus caeruleus DSM 43889</name>
    <dbReference type="NCBI Taxonomy" id="1120930"/>
    <lineage>
        <taxon>Bacteria</taxon>
        <taxon>Bacillati</taxon>
        <taxon>Actinomycetota</taxon>
        <taxon>Actinomycetes</taxon>
        <taxon>Pseudonocardiales</taxon>
        <taxon>Pseudonocardiaceae</taxon>
        <taxon>Actinoalloteichus</taxon>
        <taxon>Actinoalloteichus cyanogriseus</taxon>
    </lineage>
</organism>
<accession>A0ABT1JHU8</accession>
<reference evidence="3 4" key="2">
    <citation type="submission" date="2022-06" db="EMBL/GenBank/DDBJ databases">
        <title>Genomic Encyclopedia of Type Strains, Phase I: the one thousand microbial genomes (KMG-I) project.</title>
        <authorList>
            <person name="Kyrpides N."/>
        </authorList>
    </citation>
    <scope>NUCLEOTIDE SEQUENCE [LARGE SCALE GENOMIC DNA]</scope>
    <source>
        <strain evidence="3 4">DSM 43889</strain>
    </source>
</reference>
<evidence type="ECO:0000256" key="1">
    <source>
        <dbReference type="ARBA" id="ARBA00023118"/>
    </source>
</evidence>
<dbReference type="Gene3D" id="3.30.70.1900">
    <property type="match status" value="1"/>
</dbReference>
<dbReference type="NCBIfam" id="TIGR01877">
    <property type="entry name" value="cas_cas6"/>
    <property type="match status" value="1"/>
</dbReference>
<protein>
    <submittedName>
        <fullName evidence="3">CRISPR-associated protein, Cas6 family</fullName>
    </submittedName>
</protein>
<dbReference type="Proteomes" id="UP000791080">
    <property type="component" value="Unassembled WGS sequence"/>
</dbReference>
<feature type="domain" description="CRISPR associated protein Cas6 C-terminal" evidence="2">
    <location>
        <begin position="126"/>
        <end position="228"/>
    </location>
</feature>
<gene>
    <name evidence="3" type="ORF">G443_001616</name>
</gene>